<feature type="repeat" description="TPR" evidence="1">
    <location>
        <begin position="278"/>
        <end position="311"/>
    </location>
</feature>
<dbReference type="SMART" id="SM00028">
    <property type="entry name" value="TPR"/>
    <property type="match status" value="4"/>
</dbReference>
<organism evidence="3 4">
    <name type="scientific">Ichthyobacterium seriolicida</name>
    <dbReference type="NCBI Taxonomy" id="242600"/>
    <lineage>
        <taxon>Bacteria</taxon>
        <taxon>Pseudomonadati</taxon>
        <taxon>Bacteroidota</taxon>
        <taxon>Flavobacteriia</taxon>
        <taxon>Flavobacteriales</taxon>
        <taxon>Ichthyobacteriaceae</taxon>
        <taxon>Ichthyobacterium</taxon>
    </lineage>
</organism>
<evidence type="ECO:0000313" key="4">
    <source>
        <dbReference type="Proteomes" id="UP000243197"/>
    </source>
</evidence>
<evidence type="ECO:0000256" key="1">
    <source>
        <dbReference type="PROSITE-ProRule" id="PRU00339"/>
    </source>
</evidence>
<evidence type="ECO:0000313" key="3">
    <source>
        <dbReference type="EMBL" id="BAV94780.1"/>
    </source>
</evidence>
<sequence>MVTYFNILFNAEKRYNKAINLLKEKEEKSKENIYGIFPLEEVGQYDSVFFSKNTDIKIELDSVINKTTKAIQEYSVMVNGAELNTQIPSSYLLLAKVNYLKSEYLSALEAFNYIIHNIRDSNTYTETKIWTFKCQNHLGNESIIEEDLKHMYLNSNKINNVDIKLDLYITYAQTLIKISKYRQAISVLEKAINLISDQNYKIKCILILSQLYAKLDEGKKISHYADQVIKADISPKMNILALISKLNGLDHEHRDNIKSIIYEMRKIMENDESSIYEGLIYYNIGYAYLKIRDTISAIKFFEKTVNSDTADKNTKVLSNAKLGDIYFDNAEYILAKQRYRECLDQAEKDWIETANISRKKSNLKNIVSYMLEIKRSDSILLLSSMPIDKLKSVIKKQVEDNRISKNKLILQKEKVEKETKTGDFYFYNSIQIDEGKEYFVEVWDNRRLQDNWRTINDRKNKVKNDLESIEKKTEEEKKRISDIEDSKTIDSLLNDYPKAREDIERIEQSRNTSLYKLGVVYKEVFKRDVLAKNTFIKLMNYKPAKNFEIPINYNLYKIYKDLGVSDSVSFYRDKVLKLGPNSRYAHLISNPLEKYEGKDTKMEIYSIYRDAYKKYTSKDYTSTIAICKNAVKDYPFSDISPKFELLKSYAFAKVSEISSYKDNLEFILFHHSKSEEAKKAKELLDNLSKYLKDKEDKKDSLNLGDLKK</sequence>
<dbReference type="Proteomes" id="UP000243197">
    <property type="component" value="Chromosome"/>
</dbReference>
<protein>
    <submittedName>
        <fullName evidence="3">TPR domain protein</fullName>
    </submittedName>
</protein>
<name>A0A1J1E407_9FLAO</name>
<dbReference type="Gene3D" id="1.25.40.10">
    <property type="entry name" value="Tetratricopeptide repeat domain"/>
    <property type="match status" value="3"/>
</dbReference>
<keyword evidence="2" id="KW-0175">Coiled coil</keyword>
<reference evidence="3 4" key="1">
    <citation type="submission" date="2014-03" db="EMBL/GenBank/DDBJ databases">
        <title>complete genome sequence of Flavobacteriaceae bacterium JBKA-6.</title>
        <authorList>
            <person name="Takano T."/>
            <person name="Nakamura Y."/>
            <person name="Takuma S."/>
            <person name="Yasuike M."/>
            <person name="Matsuyama T."/>
            <person name="Sakai T."/>
            <person name="Fujiwara A."/>
            <person name="Kimoto K."/>
            <person name="Fukuda Y."/>
            <person name="Kondo H."/>
            <person name="Hirono I."/>
            <person name="Nakayasu C."/>
        </authorList>
    </citation>
    <scope>NUCLEOTIDE SEQUENCE [LARGE SCALE GENOMIC DNA]</scope>
    <source>
        <strain evidence="3 4">JBKA-6</strain>
    </source>
</reference>
<proteinExistence type="predicted"/>
<keyword evidence="1" id="KW-0802">TPR repeat</keyword>
<dbReference type="InterPro" id="IPR011990">
    <property type="entry name" value="TPR-like_helical_dom_sf"/>
</dbReference>
<accession>A0A1J1E407</accession>
<dbReference type="SUPFAM" id="SSF48452">
    <property type="entry name" value="TPR-like"/>
    <property type="match status" value="1"/>
</dbReference>
<feature type="coiled-coil region" evidence="2">
    <location>
        <begin position="459"/>
        <end position="509"/>
    </location>
</feature>
<dbReference type="AlphaFoldDB" id="A0A1J1E407"/>
<dbReference type="PROSITE" id="PS50005">
    <property type="entry name" value="TPR"/>
    <property type="match status" value="1"/>
</dbReference>
<gene>
    <name evidence="3" type="ORF">JBKA6_0767</name>
</gene>
<dbReference type="InterPro" id="IPR019734">
    <property type="entry name" value="TPR_rpt"/>
</dbReference>
<evidence type="ECO:0000256" key="2">
    <source>
        <dbReference type="SAM" id="Coils"/>
    </source>
</evidence>
<dbReference type="Pfam" id="PF13181">
    <property type="entry name" value="TPR_8"/>
    <property type="match status" value="2"/>
</dbReference>
<keyword evidence="4" id="KW-1185">Reference proteome</keyword>
<dbReference type="EMBL" id="AP014564">
    <property type="protein sequence ID" value="BAV94780.1"/>
    <property type="molecule type" value="Genomic_DNA"/>
</dbReference>
<dbReference type="KEGG" id="ise:JBKA6_0767"/>